<dbReference type="InterPro" id="IPR036259">
    <property type="entry name" value="MFS_trans_sf"/>
</dbReference>
<evidence type="ECO:0000256" key="8">
    <source>
        <dbReference type="ARBA" id="ARBA00022989"/>
    </source>
</evidence>
<dbReference type="Gene3D" id="3.40.50.1820">
    <property type="entry name" value="alpha/beta hydrolase"/>
    <property type="match status" value="1"/>
</dbReference>
<evidence type="ECO:0000256" key="1">
    <source>
        <dbReference type="ARBA" id="ARBA00004141"/>
    </source>
</evidence>
<evidence type="ECO:0000256" key="10">
    <source>
        <dbReference type="SAM" id="MobiDB-lite"/>
    </source>
</evidence>
<accession>A0AAV4VZF6</accession>
<reference evidence="13 14" key="1">
    <citation type="submission" date="2021-06" db="EMBL/GenBank/DDBJ databases">
        <title>Caerostris darwini draft genome.</title>
        <authorList>
            <person name="Kono N."/>
            <person name="Arakawa K."/>
        </authorList>
    </citation>
    <scope>NUCLEOTIDE SEQUENCE [LARGE SCALE GENOMIC DNA]</scope>
</reference>
<keyword evidence="3" id="KW-0813">Transport</keyword>
<feature type="compositionally biased region" description="Basic residues" evidence="10">
    <location>
        <begin position="1"/>
        <end position="10"/>
    </location>
</feature>
<dbReference type="Pfam" id="PF07690">
    <property type="entry name" value="MFS_1"/>
    <property type="match status" value="1"/>
</dbReference>
<evidence type="ECO:0000256" key="7">
    <source>
        <dbReference type="ARBA" id="ARBA00022847"/>
    </source>
</evidence>
<dbReference type="FunFam" id="1.20.1250.20:FF:000003">
    <property type="entry name" value="Solute carrier family 17 member 3"/>
    <property type="match status" value="1"/>
</dbReference>
<dbReference type="SUPFAM" id="SSF103473">
    <property type="entry name" value="MFS general substrate transporter"/>
    <property type="match status" value="1"/>
</dbReference>
<feature type="transmembrane region" description="Helical" evidence="11">
    <location>
        <begin position="149"/>
        <end position="167"/>
    </location>
</feature>
<keyword evidence="4 11" id="KW-0812">Transmembrane</keyword>
<dbReference type="InterPro" id="IPR020846">
    <property type="entry name" value="MFS_dom"/>
</dbReference>
<keyword evidence="6 13" id="KW-0378">Hydrolase</keyword>
<evidence type="ECO:0000256" key="5">
    <source>
        <dbReference type="ARBA" id="ARBA00022797"/>
    </source>
</evidence>
<dbReference type="FunFam" id="1.20.1250.20:FF:000423">
    <property type="entry name" value="Putative inorganic phosphate cotransporter-like Protein"/>
    <property type="match status" value="1"/>
</dbReference>
<proteinExistence type="inferred from homology"/>
<feature type="transmembrane region" description="Helical" evidence="11">
    <location>
        <begin position="242"/>
        <end position="262"/>
    </location>
</feature>
<dbReference type="InterPro" id="IPR011701">
    <property type="entry name" value="MFS"/>
</dbReference>
<dbReference type="InterPro" id="IPR029058">
    <property type="entry name" value="AB_hydrolase_fold"/>
</dbReference>
<comment type="similarity">
    <text evidence="2">Belongs to the peptidase S33 family.</text>
</comment>
<organism evidence="13 14">
    <name type="scientific">Caerostris darwini</name>
    <dbReference type="NCBI Taxonomy" id="1538125"/>
    <lineage>
        <taxon>Eukaryota</taxon>
        <taxon>Metazoa</taxon>
        <taxon>Ecdysozoa</taxon>
        <taxon>Arthropoda</taxon>
        <taxon>Chelicerata</taxon>
        <taxon>Arachnida</taxon>
        <taxon>Araneae</taxon>
        <taxon>Araneomorphae</taxon>
        <taxon>Entelegynae</taxon>
        <taxon>Araneoidea</taxon>
        <taxon>Araneidae</taxon>
        <taxon>Caerostris</taxon>
    </lineage>
</organism>
<feature type="domain" description="Major facilitator superfamily (MFS) profile" evidence="12">
    <location>
        <begin position="62"/>
        <end position="498"/>
    </location>
</feature>
<dbReference type="PRINTS" id="PR00412">
    <property type="entry name" value="EPOXHYDRLASE"/>
</dbReference>
<feature type="transmembrane region" description="Helical" evidence="11">
    <location>
        <begin position="304"/>
        <end position="324"/>
    </location>
</feature>
<evidence type="ECO:0000313" key="13">
    <source>
        <dbReference type="EMBL" id="GIY75533.1"/>
    </source>
</evidence>
<comment type="caution">
    <text evidence="13">The sequence shown here is derived from an EMBL/GenBank/DDBJ whole genome shotgun (WGS) entry which is preliminary data.</text>
</comment>
<evidence type="ECO:0000256" key="2">
    <source>
        <dbReference type="ARBA" id="ARBA00010088"/>
    </source>
</evidence>
<dbReference type="GO" id="GO:0004301">
    <property type="term" value="F:epoxide hydrolase activity"/>
    <property type="evidence" value="ECO:0007669"/>
    <property type="project" value="TreeGrafter"/>
</dbReference>
<dbReference type="Gene3D" id="1.20.1250.20">
    <property type="entry name" value="MFS general substrate transporter like domains"/>
    <property type="match status" value="2"/>
</dbReference>
<keyword evidence="14" id="KW-1185">Reference proteome</keyword>
<keyword evidence="7" id="KW-0769">Symport</keyword>
<dbReference type="GO" id="GO:0097176">
    <property type="term" value="P:epoxide metabolic process"/>
    <property type="evidence" value="ECO:0007669"/>
    <property type="project" value="TreeGrafter"/>
</dbReference>
<evidence type="ECO:0000256" key="3">
    <source>
        <dbReference type="ARBA" id="ARBA00022448"/>
    </source>
</evidence>
<evidence type="ECO:0000259" key="12">
    <source>
        <dbReference type="PROSITE" id="PS50850"/>
    </source>
</evidence>
<comment type="subcellular location">
    <subcellularLocation>
        <location evidence="1">Membrane</location>
        <topology evidence="1">Multi-pass membrane protein</topology>
    </subcellularLocation>
</comment>
<dbReference type="AlphaFoldDB" id="A0AAV4VZF6"/>
<evidence type="ECO:0000256" key="9">
    <source>
        <dbReference type="ARBA" id="ARBA00023136"/>
    </source>
</evidence>
<dbReference type="InterPro" id="IPR010497">
    <property type="entry name" value="Epoxide_hydro_N"/>
</dbReference>
<dbReference type="PANTHER" id="PTHR21661:SF35">
    <property type="entry name" value="EPOXIDE HYDROLASE"/>
    <property type="match status" value="1"/>
</dbReference>
<feature type="transmembrane region" description="Helical" evidence="11">
    <location>
        <begin position="434"/>
        <end position="455"/>
    </location>
</feature>
<sequence>MNHSRGKHRSPSLIESEECPPPKKSSFPTVVIKEKKSRLIPSRYICVLLGFASYLTMTAQRLNLSMGMVAMVNNTALQLLSDGENKPSECPTRIVIHLNESMETHKEEGGYLVWDSETQNHIVSASFLGMVLTQTPGGRVSETLGGKQVLIFSLIIASICNLLSPVASDWGPYVLMAVQFVKGLAQGLTIPAVSALMAKWFPQTEKGVLSSVTLSGFPGGAVVGGLLIGILCNLEFLGGWPLVFYIFGLLGLVLSFFIYQFASNSPDDDEYISESEYKYIMSNMETKDTTVKYKTPWKKIATTVATWAGIFGMFGQYWITYFYLSVQPTYLGNALHFSHMESGYINSLPYIGQILVTWTSSYLSDVLVNKGYCSTDLVRKVCNSLSCIGFSCCLIGVTYSECDRSLNTTFLVTGMIFAGFGYPASQINPLDMTVVFAGTLMGIVSTMASTAGFIIPLIVGSLTNTEQTLSQWNKVMYISSGVSVVSGIIFVIFGSAKLQDWDTPVPNPDLEGMDNEAFEEKPEESCSGKLEEPSNGANTSYVVIDRIFFREIAKPNDLYRKVWRKTISEKDQKEDGGGDSSVRPFTIHISDATLKDLRSRLENTRFGTVLKNSKLTYGFSPDYLQTLTKYWKDHYKWRQHEQELNKYPHFKTTIEDLDVHFMHVKFNPQEQSRKITVIPLLLIHTWPGSFTDFRKIIPLLTMSRPGHKIVFNVVCPSIPGSGFSEAPQHEGFNANNLSDILVTLMDRLGYSKFYVHGNGWGSVIASVMARYYPTKVKGLHVTMCFSLPNVFDSIIKSVVVSICPFLVSSAEYRIIFPLKKRLRILFEETGSLHMLSTKPDILGCALTDSPVGMAACVLEKLRLDMKLDHRRLQDGKISETILLDEFLTAVSILWFNDSFISSTRIVKESIDDILQGTHDKLPLVVPCGVAYFPNEMFILPRFMMDNLAEDLVSYNVMPRGGHFAAMEEPHLLAYDIWKFVQVVENRPTILQNM</sequence>
<dbReference type="PROSITE" id="PS50850">
    <property type="entry name" value="MFS"/>
    <property type="match status" value="1"/>
</dbReference>
<dbReference type="GO" id="GO:0015293">
    <property type="term" value="F:symporter activity"/>
    <property type="evidence" value="ECO:0007669"/>
    <property type="project" value="UniProtKB-KW"/>
</dbReference>
<keyword evidence="5" id="KW-0058">Aromatic hydrocarbons catabolism</keyword>
<evidence type="ECO:0000256" key="11">
    <source>
        <dbReference type="SAM" id="Phobius"/>
    </source>
</evidence>
<feature type="transmembrane region" description="Helical" evidence="11">
    <location>
        <begin position="208"/>
        <end position="230"/>
    </location>
</feature>
<gene>
    <name evidence="13" type="primary">EPHX1</name>
    <name evidence="13" type="ORF">CDAR_238311</name>
</gene>
<keyword evidence="9 11" id="KW-0472">Membrane</keyword>
<dbReference type="Pfam" id="PF06441">
    <property type="entry name" value="EHN"/>
    <property type="match status" value="1"/>
</dbReference>
<dbReference type="PANTHER" id="PTHR21661">
    <property type="entry name" value="EPOXIDE HYDROLASE 1-RELATED"/>
    <property type="match status" value="1"/>
</dbReference>
<evidence type="ECO:0000256" key="6">
    <source>
        <dbReference type="ARBA" id="ARBA00022801"/>
    </source>
</evidence>
<protein>
    <submittedName>
        <fullName evidence="13">Epoxide hydrolase 1</fullName>
    </submittedName>
</protein>
<feature type="transmembrane region" description="Helical" evidence="11">
    <location>
        <begin position="405"/>
        <end position="422"/>
    </location>
</feature>
<feature type="transmembrane region" description="Helical" evidence="11">
    <location>
        <begin position="475"/>
        <end position="493"/>
    </location>
</feature>
<name>A0AAV4VZF6_9ARAC</name>
<feature type="region of interest" description="Disordered" evidence="10">
    <location>
        <begin position="1"/>
        <end position="26"/>
    </location>
</feature>
<evidence type="ECO:0000256" key="4">
    <source>
        <dbReference type="ARBA" id="ARBA00022692"/>
    </source>
</evidence>
<dbReference type="SUPFAM" id="SSF53474">
    <property type="entry name" value="alpha/beta-Hydrolases"/>
    <property type="match status" value="1"/>
</dbReference>
<dbReference type="EMBL" id="BPLQ01013877">
    <property type="protein sequence ID" value="GIY75533.1"/>
    <property type="molecule type" value="Genomic_DNA"/>
</dbReference>
<evidence type="ECO:0000313" key="14">
    <source>
        <dbReference type="Proteomes" id="UP001054837"/>
    </source>
</evidence>
<keyword evidence="8 11" id="KW-1133">Transmembrane helix</keyword>
<dbReference type="InterPro" id="IPR000639">
    <property type="entry name" value="Epox_hydrolase-like"/>
</dbReference>
<dbReference type="Proteomes" id="UP001054837">
    <property type="component" value="Unassembled WGS sequence"/>
</dbReference>
<dbReference type="GO" id="GO:0016020">
    <property type="term" value="C:membrane"/>
    <property type="evidence" value="ECO:0007669"/>
    <property type="project" value="UniProtKB-SubCell"/>
</dbReference>